<dbReference type="GO" id="GO:0042254">
    <property type="term" value="P:ribosome biogenesis"/>
    <property type="evidence" value="ECO:0007669"/>
    <property type="project" value="UniProtKB-KW"/>
</dbReference>
<dbReference type="PANTHER" id="PTHR43834">
    <property type="entry name" value="GTPASE DER"/>
    <property type="match status" value="1"/>
</dbReference>
<dbReference type="PROSITE" id="PS51712">
    <property type="entry name" value="G_ENGA"/>
    <property type="match status" value="1"/>
</dbReference>
<dbReference type="InterPro" id="IPR027417">
    <property type="entry name" value="P-loop_NTPase"/>
</dbReference>
<evidence type="ECO:0000256" key="6">
    <source>
        <dbReference type="ARBA" id="ARBA00023134"/>
    </source>
</evidence>
<comment type="similarity">
    <text evidence="1 8">Belongs to the TRAFAC class TrmE-Era-EngA-EngB-Septin-like GTPase superfamily. EngA (Der) GTPase family.</text>
</comment>
<evidence type="ECO:0000256" key="3">
    <source>
        <dbReference type="ARBA" id="ARBA00022517"/>
    </source>
</evidence>
<dbReference type="Gene3D" id="3.40.50.300">
    <property type="entry name" value="P-loop containing nucleotide triphosphate hydrolases"/>
    <property type="match status" value="2"/>
</dbReference>
<name>A0A3S5DFY3_SALER</name>
<evidence type="ECO:0000256" key="5">
    <source>
        <dbReference type="ARBA" id="ARBA00022741"/>
    </source>
</evidence>
<dbReference type="InterPro" id="IPR006073">
    <property type="entry name" value="GTP-bd"/>
</dbReference>
<dbReference type="FunFam" id="3.40.50.300:FF:000057">
    <property type="entry name" value="GTPase Der"/>
    <property type="match status" value="1"/>
</dbReference>
<dbReference type="GO" id="GO:0043022">
    <property type="term" value="F:ribosome binding"/>
    <property type="evidence" value="ECO:0007669"/>
    <property type="project" value="TreeGrafter"/>
</dbReference>
<gene>
    <name evidence="10" type="primary">engA_1</name>
    <name evidence="10" type="ORF">NCTC10047_01600</name>
</gene>
<dbReference type="InterPro" id="IPR016484">
    <property type="entry name" value="GTPase_Der"/>
</dbReference>
<evidence type="ECO:0000259" key="9">
    <source>
        <dbReference type="PROSITE" id="PS51712"/>
    </source>
</evidence>
<evidence type="ECO:0000313" key="10">
    <source>
        <dbReference type="EMBL" id="VEA75749.1"/>
    </source>
</evidence>
<evidence type="ECO:0000313" key="11">
    <source>
        <dbReference type="Proteomes" id="UP000275676"/>
    </source>
</evidence>
<sequence>MVPVVALVGRPNVGKSTLFNRLTRTRDALVADFPGLTRDRKYGRAEVEGREFICIDTGGIDGTEDGVETRMAEQSLLAIEEADVVLFMVDARAGLMPADEAIAKHLRSREKPTFLVANKTDGLDPDQAVVDFYSLGLGEIYPIAASHGRGVLSLLEHVLLPWMDDVAPQEEVDEDAEYWAQFEAEENGEEAPEDDFNPQDLPIKLAIVGRPNVGKSTLTNRILGEERVVVYDMPGTTRDSIYIPMERDEREYVLIDTAGVRKRGKITDAVEKFSVIKTLQAIEDANVVLLVIDAREGSLTRICLCWALSSIVGAHSLS</sequence>
<dbReference type="PANTHER" id="PTHR43834:SF6">
    <property type="entry name" value="GTPASE DER"/>
    <property type="match status" value="1"/>
</dbReference>
<dbReference type="EMBL" id="LR134156">
    <property type="protein sequence ID" value="VEA75749.1"/>
    <property type="molecule type" value="Genomic_DNA"/>
</dbReference>
<accession>A0A3S5DFY3</accession>
<keyword evidence="4" id="KW-0677">Repeat</keyword>
<evidence type="ECO:0000256" key="8">
    <source>
        <dbReference type="PROSITE-ProRule" id="PRU01049"/>
    </source>
</evidence>
<keyword evidence="3" id="KW-0690">Ribosome biogenesis</keyword>
<evidence type="ECO:0000256" key="4">
    <source>
        <dbReference type="ARBA" id="ARBA00022737"/>
    </source>
</evidence>
<proteinExistence type="inferred from homology"/>
<dbReference type="Proteomes" id="UP000275676">
    <property type="component" value="Chromosome"/>
</dbReference>
<feature type="domain" description="EngA-type G" evidence="9">
    <location>
        <begin position="3"/>
        <end position="166"/>
    </location>
</feature>
<dbReference type="PRINTS" id="PR00326">
    <property type="entry name" value="GTP1OBG"/>
</dbReference>
<dbReference type="Pfam" id="PF01926">
    <property type="entry name" value="MMR_HSR1"/>
    <property type="match status" value="2"/>
</dbReference>
<dbReference type="SUPFAM" id="SSF52540">
    <property type="entry name" value="P-loop containing nucleoside triphosphate hydrolases"/>
    <property type="match status" value="2"/>
</dbReference>
<dbReference type="CDD" id="cd01894">
    <property type="entry name" value="EngA1"/>
    <property type="match status" value="1"/>
</dbReference>
<dbReference type="NCBIfam" id="TIGR03594">
    <property type="entry name" value="GTPase_EngA"/>
    <property type="match status" value="1"/>
</dbReference>
<evidence type="ECO:0000256" key="7">
    <source>
        <dbReference type="ARBA" id="ARBA00032345"/>
    </source>
</evidence>
<dbReference type="InterPro" id="IPR031166">
    <property type="entry name" value="G_ENGA"/>
</dbReference>
<dbReference type="AlphaFoldDB" id="A0A3S5DFY3"/>
<dbReference type="GO" id="GO:0005525">
    <property type="term" value="F:GTP binding"/>
    <property type="evidence" value="ECO:0007669"/>
    <property type="project" value="UniProtKB-KW"/>
</dbReference>
<evidence type="ECO:0000256" key="2">
    <source>
        <dbReference type="ARBA" id="ARBA00020953"/>
    </source>
</evidence>
<evidence type="ECO:0000256" key="1">
    <source>
        <dbReference type="ARBA" id="ARBA00008279"/>
    </source>
</evidence>
<keyword evidence="6" id="KW-0342">GTP-binding</keyword>
<keyword evidence="5" id="KW-0547">Nucleotide-binding</keyword>
<reference evidence="10 11" key="1">
    <citation type="submission" date="2018-12" db="EMBL/GenBank/DDBJ databases">
        <authorList>
            <consortium name="Pathogen Informatics"/>
        </authorList>
    </citation>
    <scope>NUCLEOTIDE SEQUENCE [LARGE SCALE GENOMIC DNA]</scope>
    <source>
        <strain evidence="10 11">NCTC10047</strain>
    </source>
</reference>
<organism evidence="10 11">
    <name type="scientific">Salmonella enterica subsp. arizonae</name>
    <dbReference type="NCBI Taxonomy" id="59203"/>
    <lineage>
        <taxon>Bacteria</taxon>
        <taxon>Pseudomonadati</taxon>
        <taxon>Pseudomonadota</taxon>
        <taxon>Gammaproteobacteria</taxon>
        <taxon>Enterobacterales</taxon>
        <taxon>Enterobacteriaceae</taxon>
        <taxon>Salmonella</taxon>
    </lineage>
</organism>
<dbReference type="NCBIfam" id="TIGR00231">
    <property type="entry name" value="small_GTP"/>
    <property type="match status" value="2"/>
</dbReference>
<dbReference type="InterPro" id="IPR005225">
    <property type="entry name" value="Small_GTP-bd"/>
</dbReference>
<dbReference type="CDD" id="cd01895">
    <property type="entry name" value="EngA2"/>
    <property type="match status" value="1"/>
</dbReference>
<protein>
    <recommendedName>
        <fullName evidence="2">GTPase Der</fullName>
    </recommendedName>
    <alternativeName>
        <fullName evidence="7">GTP-binding protein EngA</fullName>
    </alternativeName>
</protein>